<gene>
    <name evidence="2" type="ORF">GCK72_002731</name>
</gene>
<sequence length="123" mass="12390">MQLHQNREWVPLVHARKKKTYRFKFKKLLLKINEVGAESIAKSNFFFSSGAAAAASPSAGAAVASAAATPSSATFGASSAATGAAGVSTGGSEVGTSGAFSSATISSTFLISSDIIDVFVVVG</sequence>
<dbReference type="CTD" id="78773390"/>
<proteinExistence type="predicted"/>
<evidence type="ECO:0000313" key="2">
    <source>
        <dbReference type="EMBL" id="KAF1770907.1"/>
    </source>
</evidence>
<organism evidence="2 3">
    <name type="scientific">Caenorhabditis remanei</name>
    <name type="common">Caenorhabditis vulgaris</name>
    <dbReference type="NCBI Taxonomy" id="31234"/>
    <lineage>
        <taxon>Eukaryota</taxon>
        <taxon>Metazoa</taxon>
        <taxon>Ecdysozoa</taxon>
        <taxon>Nematoda</taxon>
        <taxon>Chromadorea</taxon>
        <taxon>Rhabditida</taxon>
        <taxon>Rhabditina</taxon>
        <taxon>Rhabditomorpha</taxon>
        <taxon>Rhabditoidea</taxon>
        <taxon>Rhabditidae</taxon>
        <taxon>Peloderinae</taxon>
        <taxon>Caenorhabditis</taxon>
    </lineage>
</organism>
<dbReference type="RefSeq" id="XP_053592211.1">
    <property type="nucleotide sequence ID" value="XM_053723566.1"/>
</dbReference>
<evidence type="ECO:0000313" key="3">
    <source>
        <dbReference type="Proteomes" id="UP000483820"/>
    </source>
</evidence>
<dbReference type="EMBL" id="WUAV01000001">
    <property type="protein sequence ID" value="KAF1770907.1"/>
    <property type="molecule type" value="Genomic_DNA"/>
</dbReference>
<feature type="compositionally biased region" description="Low complexity" evidence="1">
    <location>
        <begin position="73"/>
        <end position="87"/>
    </location>
</feature>
<name>A0A6A5HWX6_CAERE</name>
<dbReference type="GeneID" id="78773390"/>
<dbReference type="KEGG" id="crq:GCK72_002731"/>
<comment type="caution">
    <text evidence="2">The sequence shown here is derived from an EMBL/GenBank/DDBJ whole genome shotgun (WGS) entry which is preliminary data.</text>
</comment>
<evidence type="ECO:0000256" key="1">
    <source>
        <dbReference type="SAM" id="MobiDB-lite"/>
    </source>
</evidence>
<dbReference type="Proteomes" id="UP000483820">
    <property type="component" value="Chromosome I"/>
</dbReference>
<protein>
    <submittedName>
        <fullName evidence="2">Uncharacterized protein</fullName>
    </submittedName>
</protein>
<dbReference type="AlphaFoldDB" id="A0A6A5HWX6"/>
<reference evidence="2 3" key="1">
    <citation type="submission" date="2019-12" db="EMBL/GenBank/DDBJ databases">
        <title>Chromosome-level assembly of the Caenorhabditis remanei genome.</title>
        <authorList>
            <person name="Teterina A.A."/>
            <person name="Willis J.H."/>
            <person name="Phillips P.C."/>
        </authorList>
    </citation>
    <scope>NUCLEOTIDE SEQUENCE [LARGE SCALE GENOMIC DNA]</scope>
    <source>
        <strain evidence="2 3">PX506</strain>
        <tissue evidence="2">Whole organism</tissue>
    </source>
</reference>
<accession>A0A6A5HWX6</accession>
<feature type="region of interest" description="Disordered" evidence="1">
    <location>
        <begin position="73"/>
        <end position="96"/>
    </location>
</feature>